<dbReference type="SUPFAM" id="SSF64182">
    <property type="entry name" value="DHH phosphoesterases"/>
    <property type="match status" value="1"/>
</dbReference>
<feature type="domain" description="RecJ OB" evidence="10">
    <location>
        <begin position="448"/>
        <end position="553"/>
    </location>
</feature>
<comment type="similarity">
    <text evidence="1">Belongs to the RecJ family.</text>
</comment>
<dbReference type="EMBL" id="VMHE01000001">
    <property type="protein sequence ID" value="TSJ67807.1"/>
    <property type="molecule type" value="Genomic_DNA"/>
</dbReference>
<evidence type="ECO:0000259" key="8">
    <source>
        <dbReference type="Pfam" id="PF02272"/>
    </source>
</evidence>
<dbReference type="GO" id="GO:0003676">
    <property type="term" value="F:nucleic acid binding"/>
    <property type="evidence" value="ECO:0007669"/>
    <property type="project" value="InterPro"/>
</dbReference>
<dbReference type="Gene3D" id="3.90.1640.30">
    <property type="match status" value="1"/>
</dbReference>
<dbReference type="Pfam" id="PF10141">
    <property type="entry name" value="ssDNA-exonuc_C"/>
    <property type="match status" value="1"/>
</dbReference>
<dbReference type="Proteomes" id="UP000316425">
    <property type="component" value="Unassembled WGS sequence"/>
</dbReference>
<comment type="caution">
    <text evidence="11">The sequence shown here is derived from an EMBL/GenBank/DDBJ whole genome shotgun (WGS) entry which is preliminary data.</text>
</comment>
<keyword evidence="3" id="KW-0540">Nuclease</keyword>
<sequence length="772" mass="87660">MLESKMNWLVNNQLIDEPTNIHSSPIVNRMLAKRKIHSKEEAESFLYPTKKQLYDPFLFDEMDAAVSRIQKAIQTNEKVMIYGDYDADGVTSTAILVSVLRKMGADVDYYIPNRFTEGYGPNELAFQAIKAHGVGLIITVDNGVAAPKEAKLARELGMDLIITDHHEEQDELPESVAMIHPKLSADYPFNHLAGAGVALKLAHALTGELQDDYLALASIGTVADLVPMVGENRVIVKEGLKALTYTKMPGLMALKNIGKLKGPMTTENIGFVLGPRLNAVGRLQDAGLAVDLLLEDDAVLAAEMALEIDQINKERQKLVQQIFEEANEMIETNYLDDHVLVIAKEDWNPGVLGIVASRIINKYNRPTLMLSIDHTQQAAKGSARSIPAFDIFKHGMELKHLFVHFGGHPQAAGMTVRIDDIEELRLELNRKAASELTPADFHPTLQIEEEINWEEVDMDFPELVEMLAPFGMNNNRPVFQINNVEIKELRKIGAKSNHLKLTGLVGDKQLEAVGFQIGDVVDRLSMGSKIDLAGEIQINEWNGNRKLQVLLKDLRCNEWQLFDFRGKRFTLPPTISPDELAAIYFQPENKPQESKYLTVHAESINEFDQLNERKHILIHDLPNSLEELEGVLGRLSFHTLYACYQIERSSYFERFPSREVFKDLFKTIKKHQVIQQQQRHLLAEAKKMSEDDLDFILQVFFDLDFVKIVDGDIFYIDQTEPKQLSESVTYQQRLNRIKMEKTLYYSNYNELKEWISMRRGRQGKEGVVLHGL</sequence>
<dbReference type="Gene3D" id="3.10.310.30">
    <property type="match status" value="1"/>
</dbReference>
<dbReference type="Pfam" id="PF02272">
    <property type="entry name" value="DHHA1"/>
    <property type="match status" value="1"/>
</dbReference>
<dbReference type="GO" id="GO:0006310">
    <property type="term" value="P:DNA recombination"/>
    <property type="evidence" value="ECO:0007669"/>
    <property type="project" value="InterPro"/>
</dbReference>
<feature type="domain" description="Single-stranded-DNA-specific exonuclease RecJ C-terminal" evidence="9">
    <location>
        <begin position="560"/>
        <end position="755"/>
    </location>
</feature>
<dbReference type="InterPro" id="IPR001667">
    <property type="entry name" value="DDH_dom"/>
</dbReference>
<evidence type="ECO:0000256" key="3">
    <source>
        <dbReference type="ARBA" id="ARBA00022722"/>
    </source>
</evidence>
<dbReference type="GO" id="GO:0008409">
    <property type="term" value="F:5'-3' exonuclease activity"/>
    <property type="evidence" value="ECO:0007669"/>
    <property type="project" value="InterPro"/>
</dbReference>
<dbReference type="InterPro" id="IPR041122">
    <property type="entry name" value="RecJ_OB"/>
</dbReference>
<evidence type="ECO:0000259" key="10">
    <source>
        <dbReference type="Pfam" id="PF17768"/>
    </source>
</evidence>
<evidence type="ECO:0000256" key="2">
    <source>
        <dbReference type="ARBA" id="ARBA00019841"/>
    </source>
</evidence>
<dbReference type="InterPro" id="IPR051673">
    <property type="entry name" value="SSDNA_exonuclease_RecJ"/>
</dbReference>
<dbReference type="AlphaFoldDB" id="A0A556PTS9"/>
<keyword evidence="4" id="KW-0378">Hydrolase</keyword>
<dbReference type="Pfam" id="PF17768">
    <property type="entry name" value="RecJ_OB"/>
    <property type="match status" value="1"/>
</dbReference>
<dbReference type="GO" id="GO:0006281">
    <property type="term" value="P:DNA repair"/>
    <property type="evidence" value="ECO:0007669"/>
    <property type="project" value="InterPro"/>
</dbReference>
<evidence type="ECO:0000256" key="6">
    <source>
        <dbReference type="SAM" id="Coils"/>
    </source>
</evidence>
<evidence type="ECO:0000256" key="1">
    <source>
        <dbReference type="ARBA" id="ARBA00005915"/>
    </source>
</evidence>
<evidence type="ECO:0000256" key="4">
    <source>
        <dbReference type="ARBA" id="ARBA00022801"/>
    </source>
</evidence>
<dbReference type="InterPro" id="IPR003156">
    <property type="entry name" value="DHHA1_dom"/>
</dbReference>
<dbReference type="Pfam" id="PF01368">
    <property type="entry name" value="DHH"/>
    <property type="match status" value="1"/>
</dbReference>
<keyword evidence="5 11" id="KW-0269">Exonuclease</keyword>
<accession>A0A556PTS9</accession>
<dbReference type="InterPro" id="IPR018779">
    <property type="entry name" value="RecJ_C"/>
</dbReference>
<feature type="domain" description="DDH" evidence="7">
    <location>
        <begin position="78"/>
        <end position="221"/>
    </location>
</feature>
<evidence type="ECO:0000259" key="9">
    <source>
        <dbReference type="Pfam" id="PF10141"/>
    </source>
</evidence>
<feature type="domain" description="DHHA1" evidence="8">
    <location>
        <begin position="338"/>
        <end position="431"/>
    </location>
</feature>
<dbReference type="PANTHER" id="PTHR30255:SF2">
    <property type="entry name" value="SINGLE-STRANDED-DNA-SPECIFIC EXONUCLEASE RECJ"/>
    <property type="match status" value="1"/>
</dbReference>
<evidence type="ECO:0000313" key="12">
    <source>
        <dbReference type="Proteomes" id="UP000316425"/>
    </source>
</evidence>
<reference evidence="11 12" key="1">
    <citation type="submission" date="2019-07" db="EMBL/GenBank/DDBJ databases">
        <title>Allobacillus sp. nov. SKP isolated from shrimp paste of Euphausiacea.</title>
        <authorList>
            <person name="Kanchanasin P."/>
            <person name="Tanasupawat S."/>
            <person name="Shi W."/>
            <person name="Wu L."/>
            <person name="Ma J."/>
        </authorList>
    </citation>
    <scope>NUCLEOTIDE SEQUENCE [LARGE SCALE GENOMIC DNA]</scope>
    <source>
        <strain evidence="11 12">SKP4-8</strain>
    </source>
</reference>
<keyword evidence="12" id="KW-1185">Reference proteome</keyword>
<dbReference type="InterPro" id="IPR004610">
    <property type="entry name" value="RecJ"/>
</dbReference>
<keyword evidence="6" id="KW-0175">Coiled coil</keyword>
<dbReference type="NCBIfam" id="TIGR00644">
    <property type="entry name" value="recJ"/>
    <property type="match status" value="1"/>
</dbReference>
<name>A0A556PTS9_9BACI</name>
<dbReference type="OrthoDB" id="9809852at2"/>
<evidence type="ECO:0000313" key="11">
    <source>
        <dbReference type="EMBL" id="TSJ67807.1"/>
    </source>
</evidence>
<organism evidence="11 12">
    <name type="scientific">Allobacillus salarius</name>
    <dbReference type="NCBI Taxonomy" id="1955272"/>
    <lineage>
        <taxon>Bacteria</taxon>
        <taxon>Bacillati</taxon>
        <taxon>Bacillota</taxon>
        <taxon>Bacilli</taxon>
        <taxon>Bacillales</taxon>
        <taxon>Bacillaceae</taxon>
        <taxon>Allobacillus</taxon>
    </lineage>
</organism>
<dbReference type="PANTHER" id="PTHR30255">
    <property type="entry name" value="SINGLE-STRANDED-DNA-SPECIFIC EXONUCLEASE RECJ"/>
    <property type="match status" value="1"/>
</dbReference>
<feature type="coiled-coil region" evidence="6">
    <location>
        <begin position="301"/>
        <end position="328"/>
    </location>
</feature>
<protein>
    <recommendedName>
        <fullName evidence="2">Single-stranded-DNA-specific exonuclease RecJ</fullName>
    </recommendedName>
</protein>
<gene>
    <name evidence="11" type="primary">recJ</name>
    <name evidence="11" type="ORF">FPQ13_01705</name>
</gene>
<evidence type="ECO:0000259" key="7">
    <source>
        <dbReference type="Pfam" id="PF01368"/>
    </source>
</evidence>
<proteinExistence type="inferred from homology"/>
<dbReference type="RefSeq" id="WP_144087566.1">
    <property type="nucleotide sequence ID" value="NZ_VMHE01000001.1"/>
</dbReference>
<dbReference type="InterPro" id="IPR038763">
    <property type="entry name" value="DHH_sf"/>
</dbReference>
<evidence type="ECO:0000256" key="5">
    <source>
        <dbReference type="ARBA" id="ARBA00022839"/>
    </source>
</evidence>